<evidence type="ECO:0000313" key="6">
    <source>
        <dbReference type="Proteomes" id="UP001595665"/>
    </source>
</evidence>
<protein>
    <submittedName>
        <fullName evidence="5">Glycine zipper domain-containing protein</fullName>
    </submittedName>
</protein>
<evidence type="ECO:0000256" key="2">
    <source>
        <dbReference type="SAM" id="Phobius"/>
    </source>
</evidence>
<dbReference type="InterPro" id="IPR039567">
    <property type="entry name" value="Gly-zipper"/>
</dbReference>
<dbReference type="Pfam" id="PF13488">
    <property type="entry name" value="Gly-zipper_Omp"/>
    <property type="match status" value="1"/>
</dbReference>
<proteinExistence type="predicted"/>
<keyword evidence="2" id="KW-1133">Transmembrane helix</keyword>
<evidence type="ECO:0000259" key="4">
    <source>
        <dbReference type="Pfam" id="PF13488"/>
    </source>
</evidence>
<keyword evidence="6" id="KW-1185">Reference proteome</keyword>
<gene>
    <name evidence="5" type="ORF">ACFOPH_04260</name>
</gene>
<comment type="caution">
    <text evidence="5">The sequence shown here is derived from an EMBL/GenBank/DDBJ whole genome shotgun (WGS) entry which is preliminary data.</text>
</comment>
<accession>A0ABV7PHR2</accession>
<feature type="chain" id="PRO_5047263632" evidence="3">
    <location>
        <begin position="24"/>
        <end position="152"/>
    </location>
</feature>
<feature type="region of interest" description="Disordered" evidence="1">
    <location>
        <begin position="111"/>
        <end position="152"/>
    </location>
</feature>
<feature type="domain" description="Glycine zipper" evidence="4">
    <location>
        <begin position="30"/>
        <end position="65"/>
    </location>
</feature>
<name>A0ABV7PHR2_9BURK</name>
<feature type="transmembrane region" description="Helical" evidence="2">
    <location>
        <begin position="33"/>
        <end position="61"/>
    </location>
</feature>
<keyword evidence="2" id="KW-0812">Transmembrane</keyword>
<dbReference type="Proteomes" id="UP001595665">
    <property type="component" value="Unassembled WGS sequence"/>
</dbReference>
<sequence>MLNKKCFGAVILAAVAVSPSAFAGDRGTNTAVGAVLGAAIGGSAGGGTGALVGGVLGAAVGNSISTRDDRRGYYDNRGGRGYGSVHYGPAPVYAQPRPVYYEAPRYYRPPTVVYTEPRHRHNDRGWDRDHDRRDWGRDHDRGGRGWDRDGRR</sequence>
<dbReference type="RefSeq" id="WP_312553480.1">
    <property type="nucleotide sequence ID" value="NZ_JBHRVV010000001.1"/>
</dbReference>
<organism evidence="5 6">
    <name type="scientific">Massilia haematophila</name>
    <dbReference type="NCBI Taxonomy" id="457923"/>
    <lineage>
        <taxon>Bacteria</taxon>
        <taxon>Pseudomonadati</taxon>
        <taxon>Pseudomonadota</taxon>
        <taxon>Betaproteobacteria</taxon>
        <taxon>Burkholderiales</taxon>
        <taxon>Oxalobacteraceae</taxon>
        <taxon>Telluria group</taxon>
        <taxon>Massilia</taxon>
    </lineage>
</organism>
<evidence type="ECO:0000313" key="5">
    <source>
        <dbReference type="EMBL" id="MFC3457457.1"/>
    </source>
</evidence>
<keyword evidence="2" id="KW-0472">Membrane</keyword>
<reference evidence="6" key="1">
    <citation type="journal article" date="2019" name="Int. J. Syst. Evol. Microbiol.">
        <title>The Global Catalogue of Microorganisms (GCM) 10K type strain sequencing project: providing services to taxonomists for standard genome sequencing and annotation.</title>
        <authorList>
            <consortium name="The Broad Institute Genomics Platform"/>
            <consortium name="The Broad Institute Genome Sequencing Center for Infectious Disease"/>
            <person name="Wu L."/>
            <person name="Ma J."/>
        </authorList>
    </citation>
    <scope>NUCLEOTIDE SEQUENCE [LARGE SCALE GENOMIC DNA]</scope>
    <source>
        <strain evidence="6">CCM 7480</strain>
    </source>
</reference>
<feature type="compositionally biased region" description="Basic and acidic residues" evidence="1">
    <location>
        <begin position="123"/>
        <end position="152"/>
    </location>
</feature>
<evidence type="ECO:0000256" key="3">
    <source>
        <dbReference type="SAM" id="SignalP"/>
    </source>
</evidence>
<evidence type="ECO:0000256" key="1">
    <source>
        <dbReference type="SAM" id="MobiDB-lite"/>
    </source>
</evidence>
<dbReference type="EMBL" id="JBHRVV010000001">
    <property type="protein sequence ID" value="MFC3457457.1"/>
    <property type="molecule type" value="Genomic_DNA"/>
</dbReference>
<feature type="signal peptide" evidence="3">
    <location>
        <begin position="1"/>
        <end position="23"/>
    </location>
</feature>
<keyword evidence="3" id="KW-0732">Signal</keyword>